<reference evidence="1 2" key="3">
    <citation type="journal article" date="2004" name="Nature">
        <title>Finishing the euchromatic sequence of the human genome.</title>
        <authorList>
            <consortium name="International Human Genome Sequencing Consortium"/>
        </authorList>
    </citation>
    <scope>NUCLEOTIDE SEQUENCE [LARGE SCALE GENOMIC DNA]</scope>
</reference>
<dbReference type="EMBL" id="AL160163">
    <property type="status" value="NOT_ANNOTATED_CDS"/>
    <property type="molecule type" value="Genomic_DNA"/>
</dbReference>
<dbReference type="VEuPathDB" id="HostDB:ENSG00000112576"/>
<reference evidence="1" key="4">
    <citation type="submission" date="2025-08" db="UniProtKB">
        <authorList>
            <consortium name="Ensembl"/>
        </authorList>
    </citation>
    <scope>IDENTIFICATION</scope>
</reference>
<dbReference type="OMA" id="CLEMDTN"/>
<protein>
    <submittedName>
        <fullName evidence="1">Cyclin D3</fullName>
    </submittedName>
</protein>
<dbReference type="Proteomes" id="UP000005640">
    <property type="component" value="Chromosome 6"/>
</dbReference>
<proteinExistence type="predicted"/>
<keyword evidence="2" id="KW-1185">Reference proteome</keyword>
<dbReference type="ChiTaRS" id="CCND3">
    <property type="organism name" value="human"/>
</dbReference>
<dbReference type="GeneTree" id="ENSGT00940000160743"/>
<reference evidence="1 2" key="2">
    <citation type="journal article" date="2003" name="Nature">
        <title>The DNA sequence and analysis of human chromosome 6.</title>
        <authorList>
            <person name="Mungall A.J."/>
            <person name="Palmer S.A."/>
            <person name="Sims S.K."/>
            <person name="Edwards C.A."/>
            <person name="Ashurst J.L."/>
            <person name="Wilming L."/>
            <person name="Jones M.C."/>
            <person name="Horton R."/>
            <person name="Hunt S.E."/>
            <person name="Scott C.E."/>
            <person name="Gilbert J.G."/>
            <person name="Clamp M.E."/>
            <person name="Bethel G."/>
            <person name="Milne S."/>
            <person name="Ainscough R."/>
            <person name="Almeida J.P."/>
            <person name="Ambrose K.D."/>
            <person name="Andrews T.D."/>
            <person name="Ashwell R.I."/>
            <person name="Babbage A.K."/>
            <person name="Bagguley C.L."/>
            <person name="Bailey J."/>
            <person name="Banerjee R."/>
            <person name="Barker D.J."/>
            <person name="Barlow K.F."/>
            <person name="Bates K."/>
            <person name="Beare D.M."/>
            <person name="Beasley H."/>
            <person name="Beasley O."/>
            <person name="Bird C.P."/>
            <person name="Blakey S."/>
            <person name="Bray-Allen S."/>
            <person name="Brook J."/>
            <person name="Brown A.J."/>
            <person name="Brown J.Y."/>
            <person name="Burford D.C."/>
            <person name="Burrill W."/>
            <person name="Burton J."/>
            <person name="Carder C."/>
            <person name="Carter N.P."/>
            <person name="Chapman J.C."/>
            <person name="Clark S.Y."/>
            <person name="Clark G."/>
            <person name="Clee C.M."/>
            <person name="Clegg S."/>
            <person name="Cobley V."/>
            <person name="Collier R.E."/>
            <person name="Collins J.E."/>
            <person name="Colman L.K."/>
            <person name="Corby N.R."/>
            <person name="Coville G.J."/>
            <person name="Culley K.M."/>
            <person name="Dhami P."/>
            <person name="Davies J."/>
            <person name="Dunn M."/>
            <person name="Earthrowl M.E."/>
            <person name="Ellington A.E."/>
            <person name="Evans K.A."/>
            <person name="Faulkner L."/>
            <person name="Francis M.D."/>
            <person name="Frankish A."/>
            <person name="Frankland J."/>
            <person name="French L."/>
            <person name="Garner P."/>
            <person name="Garnett J."/>
            <person name="Ghori M.J."/>
            <person name="Gilby L.M."/>
            <person name="Gillson C.J."/>
            <person name="Glithero R.J."/>
            <person name="Grafham D.V."/>
            <person name="Grant M."/>
            <person name="Gribble S."/>
            <person name="Griffiths C."/>
            <person name="Griffiths M."/>
            <person name="Hall R."/>
            <person name="Halls K.S."/>
            <person name="Hammond S."/>
            <person name="Harley J.L."/>
            <person name="Hart E.A."/>
            <person name="Heath P.D."/>
            <person name="Heathcott R."/>
            <person name="Holmes S.J."/>
            <person name="Howden P.J."/>
            <person name="Howe K.L."/>
            <person name="Howell G.R."/>
            <person name="Huckle E."/>
            <person name="Humphray S.J."/>
            <person name="Humphries M.D."/>
            <person name="Hunt A.R."/>
            <person name="Johnson C.M."/>
            <person name="Joy A.A."/>
            <person name="Kay M."/>
            <person name="Keenan S.J."/>
            <person name="Kimberley A.M."/>
            <person name="King A."/>
            <person name="Laird G.K."/>
            <person name="Langford C."/>
            <person name="Lawlor S."/>
            <person name="Leongamornlert D.A."/>
            <person name="Leversha M."/>
            <person name="Lloyd C.R."/>
            <person name="Lloyd D.M."/>
            <person name="Loveland J.E."/>
            <person name="Lovell J."/>
            <person name="Martin S."/>
            <person name="Mashreghi-Mohammadi M."/>
            <person name="Maslen G.L."/>
            <person name="Matthews L."/>
            <person name="McCann O.T."/>
            <person name="McLaren S.J."/>
            <person name="McLay K."/>
            <person name="McMurray A."/>
            <person name="Moore M.J."/>
            <person name="Mullikin J.C."/>
            <person name="Niblett D."/>
            <person name="Nickerson T."/>
            <person name="Novik K.L."/>
            <person name="Oliver K."/>
            <person name="Overton-Larty E.K."/>
            <person name="Parker A."/>
            <person name="Patel R."/>
            <person name="Pearce A.V."/>
            <person name="Peck A.I."/>
            <person name="Phillimore B."/>
            <person name="Phillips S."/>
            <person name="Plumb R.W."/>
            <person name="Porter K.M."/>
            <person name="Ramsey Y."/>
            <person name="Ranby S.A."/>
            <person name="Rice C.M."/>
            <person name="Ross M.T."/>
            <person name="Searle S.M."/>
            <person name="Sehra H.K."/>
            <person name="Sheridan E."/>
            <person name="Skuce C.D."/>
            <person name="Smith S."/>
            <person name="Smith M."/>
            <person name="Spraggon L."/>
            <person name="Squares S.L."/>
            <person name="Steward C.A."/>
            <person name="Sycamore N."/>
            <person name="Tamlyn-Hall G."/>
            <person name="Tester J."/>
            <person name="Theaker A.J."/>
            <person name="Thomas D.W."/>
            <person name="Thorpe A."/>
            <person name="Tracey A."/>
            <person name="Tromans A."/>
            <person name="Tubby B."/>
            <person name="Wall M."/>
            <person name="Wallis J.M."/>
            <person name="West A.P."/>
            <person name="White S.S."/>
            <person name="Whitehead S.L."/>
            <person name="Whittaker H."/>
            <person name="Wild A."/>
            <person name="Willey D.J."/>
            <person name="Wilmer T.E."/>
            <person name="Wood J.M."/>
            <person name="Wray P.W."/>
            <person name="Wyatt J.C."/>
            <person name="Young L."/>
            <person name="Younger R.M."/>
            <person name="Bentley D.R."/>
            <person name="Coulson A."/>
            <person name="Durbin R."/>
            <person name="Hubbard T."/>
            <person name="Sulston J.E."/>
            <person name="Dunham I."/>
            <person name="Rogers J."/>
            <person name="Beck S."/>
        </authorList>
    </citation>
    <scope>NUCLEOTIDE SEQUENCE [LARGE SCALE GENOMIC DNA]</scope>
</reference>
<evidence type="ECO:0000313" key="2">
    <source>
        <dbReference type="Proteomes" id="UP000005640"/>
    </source>
</evidence>
<feature type="non-terminal residue" evidence="1">
    <location>
        <position position="10"/>
    </location>
</feature>
<dbReference type="OpenTargets" id="ENSG00000112576"/>
<dbReference type="ExpressionAtlas" id="A0A1D5RMS0">
    <property type="expression patterns" value="baseline and differential"/>
</dbReference>
<dbReference type="Ensembl" id="ENST00000508143.5">
    <property type="protein sequence ID" value="ENSP00000423242.1"/>
    <property type="gene ID" value="ENSG00000112576.13"/>
</dbReference>
<dbReference type="EMBL" id="AL513008">
    <property type="status" value="NOT_ANNOTATED_CDS"/>
    <property type="molecule type" value="Genomic_DNA"/>
</dbReference>
<dbReference type="HGNC" id="HGNC:1585">
    <property type="gene designation" value="CCND3"/>
</dbReference>
<dbReference type="Antibodypedia" id="3521">
    <property type="antibodies" value="822 antibodies from 46 providers"/>
</dbReference>
<gene>
    <name evidence="1" type="primary">CCND3</name>
</gene>
<organism evidence="1 2">
    <name type="scientific">Homo sapiens</name>
    <name type="common">Human</name>
    <dbReference type="NCBI Taxonomy" id="9606"/>
    <lineage>
        <taxon>Eukaryota</taxon>
        <taxon>Metazoa</taxon>
        <taxon>Chordata</taxon>
        <taxon>Craniata</taxon>
        <taxon>Vertebrata</taxon>
        <taxon>Euteleostomi</taxon>
        <taxon>Mammalia</taxon>
        <taxon>Eutheria</taxon>
        <taxon>Euarchontoglires</taxon>
        <taxon>Primates</taxon>
        <taxon>Haplorrhini</taxon>
        <taxon>Catarrhini</taxon>
        <taxon>Hominidae</taxon>
        <taxon>Homo</taxon>
    </lineage>
</organism>
<reference evidence="1 2" key="1">
    <citation type="journal article" date="2001" name="Nature">
        <title>Initial sequencing and analysis of the human genome.</title>
        <authorList>
            <consortium name="International Human Genome Sequencing Consortium"/>
            <person name="Lander E.S."/>
            <person name="Linton L.M."/>
            <person name="Birren B."/>
            <person name="Nusbaum C."/>
            <person name="Zody M.C."/>
            <person name="Baldwin J."/>
            <person name="Devon K."/>
            <person name="Dewar K."/>
            <person name="Doyle M."/>
            <person name="FitzHugh W."/>
            <person name="Funke R."/>
            <person name="Gage D."/>
            <person name="Harris K."/>
            <person name="Heaford A."/>
            <person name="Howland J."/>
            <person name="Kann L."/>
            <person name="Lehoczky J."/>
            <person name="LeVine R."/>
            <person name="McEwan P."/>
            <person name="McKernan K."/>
            <person name="Meldrim J."/>
            <person name="Mesirov J.P."/>
            <person name="Miranda C."/>
            <person name="Morris W."/>
            <person name="Naylor J."/>
            <person name="Raymond C."/>
            <person name="Rosetti M."/>
            <person name="Santos R."/>
            <person name="Sheridan A."/>
            <person name="Sougnez C."/>
            <person name="Stange-Thomann N."/>
            <person name="Stojanovic N."/>
            <person name="Subramanian A."/>
            <person name="Wyman D."/>
            <person name="Rogers J."/>
            <person name="Sulston J."/>
            <person name="Ainscough R."/>
            <person name="Beck S."/>
            <person name="Bentley D."/>
            <person name="Burton J."/>
            <person name="Clee C."/>
            <person name="Carter N."/>
            <person name="Coulson A."/>
            <person name="Deadman R."/>
            <person name="Deloukas P."/>
            <person name="Dunham A."/>
            <person name="Dunham I."/>
            <person name="Durbin R."/>
            <person name="French L."/>
            <person name="Grafham D."/>
            <person name="Gregory S."/>
            <person name="Hubbard T."/>
            <person name="Humphray S."/>
            <person name="Hunt A."/>
            <person name="Jones M."/>
            <person name="Lloyd C."/>
            <person name="McMurray A."/>
            <person name="Matthews L."/>
            <person name="Mercer S."/>
            <person name="Milne S."/>
            <person name="Mullikin J.C."/>
            <person name="Mungall A."/>
            <person name="Plumb R."/>
            <person name="Ross M."/>
            <person name="Shownkeen R."/>
            <person name="Sims S."/>
            <person name="Waterston R.H."/>
            <person name="Wilson R.K."/>
            <person name="Hillier L.W."/>
            <person name="McPherson J.D."/>
            <person name="Marra M.A."/>
            <person name="Mardis E.R."/>
            <person name="Fulton L.A."/>
            <person name="Chinwalla A.T."/>
            <person name="Pepin K.H."/>
            <person name="Gish W.R."/>
            <person name="Chissoe S.L."/>
            <person name="Wendl M.C."/>
            <person name="Delehaunty K.D."/>
            <person name="Miner T.L."/>
            <person name="Delehaunty A."/>
            <person name="Kramer J.B."/>
            <person name="Cook L.L."/>
            <person name="Fulton R.S."/>
            <person name="Johnson D.L."/>
            <person name="Minx P.J."/>
            <person name="Clifton S.W."/>
            <person name="Hawkins T."/>
            <person name="Branscomb E."/>
            <person name="Predki P."/>
            <person name="Richardson P."/>
            <person name="Wenning S."/>
            <person name="Slezak T."/>
            <person name="Doggett N."/>
            <person name="Cheng J.F."/>
            <person name="Olsen A."/>
            <person name="Lucas S."/>
            <person name="Elkin C."/>
            <person name="Uberbacher E."/>
            <person name="Frazier M."/>
            <person name="Gibbs R.A."/>
            <person name="Muzny D.M."/>
            <person name="Scherer S.E."/>
            <person name="Bouck J.B."/>
            <person name="Sodergren E.J."/>
            <person name="Worley K.C."/>
            <person name="Rives C.M."/>
            <person name="Gorrell J.H."/>
            <person name="Metzker M.L."/>
            <person name="Naylor S.L."/>
            <person name="Kucherlapati R.S."/>
            <person name="Nelson D.L."/>
            <person name="Weinstock G.M."/>
            <person name="Sakaki Y."/>
            <person name="Fujiyama A."/>
            <person name="Hattori M."/>
            <person name="Yada T."/>
            <person name="Toyoda A."/>
            <person name="Itoh T."/>
            <person name="Kawagoe C."/>
            <person name="Watanabe H."/>
            <person name="Totoki Y."/>
            <person name="Taylor T."/>
            <person name="Weissenbach J."/>
            <person name="Heilig R."/>
            <person name="Saurin W."/>
            <person name="Artiguenave F."/>
            <person name="Brottier P."/>
            <person name="Bruls T."/>
            <person name="Pelletier E."/>
            <person name="Robert C."/>
            <person name="Wincker P."/>
            <person name="Smith D.R."/>
            <person name="Doucette-Stamm L."/>
            <person name="Rubenfield M."/>
            <person name="Weinstock K."/>
            <person name="Lee H.M."/>
            <person name="Dubois J."/>
            <person name="Rosenthal A."/>
            <person name="Platzer M."/>
            <person name="Nyakatura G."/>
            <person name="Taudien S."/>
            <person name="Rump A."/>
            <person name="Yang H."/>
            <person name="Yu J."/>
            <person name="Wang J."/>
            <person name="Huang G."/>
            <person name="Gu J."/>
            <person name="Hood L."/>
            <person name="Rowen L."/>
            <person name="Madan A."/>
            <person name="Qin S."/>
            <person name="Davis R.W."/>
            <person name="Federspiel N.A."/>
            <person name="Abola A.P."/>
            <person name="Proctor M.J."/>
            <person name="Myers R.M."/>
            <person name="Schmutz J."/>
            <person name="Dickson M."/>
            <person name="Grimwood J."/>
            <person name="Cox D.R."/>
            <person name="Olson M.V."/>
            <person name="Kaul R."/>
            <person name="Raymond C."/>
            <person name="Shimizu N."/>
            <person name="Kawasaki K."/>
            <person name="Minoshima S."/>
            <person name="Evans G.A."/>
            <person name="Athanasiou M."/>
            <person name="Schultz R."/>
            <person name="Roe B.A."/>
            <person name="Chen F."/>
            <person name="Pan H."/>
            <person name="Ramser J."/>
            <person name="Lehrach H."/>
            <person name="Reinhardt R."/>
            <person name="McCombie W.R."/>
            <person name="de la Bastide M."/>
            <person name="Dedhia N."/>
            <person name="Blocker H."/>
            <person name="Hornischer K."/>
            <person name="Nordsiek G."/>
            <person name="Agarwala R."/>
            <person name="Aravind L."/>
            <person name="Bailey J.A."/>
            <person name="Bateman A."/>
            <person name="Batzoglou S."/>
            <person name="Birney E."/>
            <person name="Bork P."/>
            <person name="Brown D.G."/>
            <person name="Burge C.B."/>
            <person name="Cerutti L."/>
            <person name="Chen H.C."/>
            <person name="Church D."/>
            <person name="Clamp M."/>
            <person name="Copley R.R."/>
            <person name="Doerks T."/>
            <person name="Eddy S.R."/>
            <person name="Eichler E.E."/>
            <person name="Furey T.S."/>
            <person name="Galagan J."/>
            <person name="Gilbert J.G."/>
            <person name="Harmon C."/>
            <person name="Hayashizaki Y."/>
            <person name="Haussler D."/>
            <person name="Hermjakob H."/>
            <person name="Hokamp K."/>
            <person name="Jang W."/>
            <person name="Johnson L.S."/>
            <person name="Jones T.A."/>
            <person name="Kasif S."/>
            <person name="Kaspryzk A."/>
            <person name="Kennedy S."/>
            <person name="Kent W.J."/>
            <person name="Kitts P."/>
            <person name="Koonin E.V."/>
            <person name="Korf I."/>
            <person name="Kulp D."/>
            <person name="Lancet D."/>
            <person name="Lowe T.M."/>
            <person name="McLysaght A."/>
            <person name="Mikkelsen T."/>
            <person name="Moran J.V."/>
            <person name="Mulder N."/>
            <person name="Pollara V.J."/>
            <person name="Ponting C.P."/>
            <person name="Schuler G."/>
            <person name="Schultz J."/>
            <person name="Slater G."/>
            <person name="Smit A.F."/>
            <person name="Stupka E."/>
            <person name="Szustakowski J."/>
            <person name="Thierry-Mieg D."/>
            <person name="Thierry-Mieg J."/>
            <person name="Wagner L."/>
            <person name="Wallis J."/>
            <person name="Wheeler R."/>
            <person name="Williams A."/>
            <person name="Wolf Y.I."/>
            <person name="Wolfe K.H."/>
            <person name="Yang S.P."/>
            <person name="Yeh R.F."/>
            <person name="Collins F."/>
            <person name="Guyer M.S."/>
            <person name="Peterson J."/>
            <person name="Felsenfeld A."/>
            <person name="Wetterstrand K.A."/>
            <person name="Patrinos A."/>
            <person name="Morgan M.J."/>
            <person name="de Jong P."/>
            <person name="Catanese J.J."/>
            <person name="Osoegawa K."/>
            <person name="Shizuya H."/>
            <person name="Choi S."/>
            <person name="Chen Y.J."/>
        </authorList>
    </citation>
    <scope>NUCLEOTIDE SEQUENCE [LARGE SCALE GENOMIC DNA]</scope>
</reference>
<dbReference type="Bgee" id="ENSG00000112576">
    <property type="expression patterns" value="Expressed in granulocyte and 205 other cell types or tissues"/>
</dbReference>
<reference evidence="1" key="5">
    <citation type="submission" date="2025-09" db="UniProtKB">
        <authorList>
            <consortium name="Ensembl"/>
        </authorList>
    </citation>
    <scope>IDENTIFICATION</scope>
</reference>
<name>A0A1D5RMS0_HUMAN</name>
<accession>A0A1D5RMS0</accession>
<sequence>MYPPSMIATG</sequence>
<evidence type="ECO:0000313" key="1">
    <source>
        <dbReference type="Ensembl" id="ENSP00000423242.1"/>
    </source>
</evidence>
<dbReference type="OrthoDB" id="306099at2759"/>